<dbReference type="Gene3D" id="3.40.50.300">
    <property type="entry name" value="P-loop containing nucleotide triphosphate hydrolases"/>
    <property type="match status" value="1"/>
</dbReference>
<reference evidence="8" key="1">
    <citation type="journal article" date="2019" name="Int. J. Syst. Evol. Microbiol.">
        <title>The Global Catalogue of Microorganisms (GCM) 10K type strain sequencing project: providing services to taxonomists for standard genome sequencing and annotation.</title>
        <authorList>
            <consortium name="The Broad Institute Genomics Platform"/>
            <consortium name="The Broad Institute Genome Sequencing Center for Infectious Disease"/>
            <person name="Wu L."/>
            <person name="Ma J."/>
        </authorList>
    </citation>
    <scope>NUCLEOTIDE SEQUENCE [LARGE SCALE GENOMIC DNA]</scope>
    <source>
        <strain evidence="8">CGMCC 1.6774</strain>
    </source>
</reference>
<dbReference type="SMART" id="SM00382">
    <property type="entry name" value="AAA"/>
    <property type="match status" value="1"/>
</dbReference>
<comment type="caution">
    <text evidence="7">The sequence shown here is derived from an EMBL/GenBank/DDBJ whole genome shotgun (WGS) entry which is preliminary data.</text>
</comment>
<evidence type="ECO:0000256" key="5">
    <source>
        <dbReference type="SAM" id="MobiDB-lite"/>
    </source>
</evidence>
<dbReference type="CDD" id="cd03293">
    <property type="entry name" value="ABC_NrtD_SsuB_transporters"/>
    <property type="match status" value="1"/>
</dbReference>
<dbReference type="InterPro" id="IPR050166">
    <property type="entry name" value="ABC_transporter_ATP-bind"/>
</dbReference>
<proteinExistence type="inferred from homology"/>
<dbReference type="InterPro" id="IPR003439">
    <property type="entry name" value="ABC_transporter-like_ATP-bd"/>
</dbReference>
<gene>
    <name evidence="7" type="ORF">ACFSOX_13775</name>
</gene>
<keyword evidence="3" id="KW-0547">Nucleotide-binding</keyword>
<dbReference type="PROSITE" id="PS50893">
    <property type="entry name" value="ABC_TRANSPORTER_2"/>
    <property type="match status" value="1"/>
</dbReference>
<dbReference type="PROSITE" id="PS00211">
    <property type="entry name" value="ABC_TRANSPORTER_1"/>
    <property type="match status" value="1"/>
</dbReference>
<keyword evidence="4 7" id="KW-0067">ATP-binding</keyword>
<dbReference type="InterPro" id="IPR003593">
    <property type="entry name" value="AAA+_ATPase"/>
</dbReference>
<evidence type="ECO:0000256" key="2">
    <source>
        <dbReference type="ARBA" id="ARBA00022448"/>
    </source>
</evidence>
<evidence type="ECO:0000256" key="1">
    <source>
        <dbReference type="ARBA" id="ARBA00005417"/>
    </source>
</evidence>
<accession>A0ABW5AJV4</accession>
<dbReference type="InterPro" id="IPR027417">
    <property type="entry name" value="P-loop_NTPase"/>
</dbReference>
<evidence type="ECO:0000313" key="8">
    <source>
        <dbReference type="Proteomes" id="UP001597314"/>
    </source>
</evidence>
<name>A0ABW5AJV4_9BRAD</name>
<keyword evidence="2" id="KW-0813">Transport</keyword>
<evidence type="ECO:0000313" key="7">
    <source>
        <dbReference type="EMBL" id="MFD2183223.1"/>
    </source>
</evidence>
<dbReference type="RefSeq" id="WP_378478386.1">
    <property type="nucleotide sequence ID" value="NZ_JBHUIW010000015.1"/>
</dbReference>
<evidence type="ECO:0000256" key="3">
    <source>
        <dbReference type="ARBA" id="ARBA00022741"/>
    </source>
</evidence>
<dbReference type="PANTHER" id="PTHR42788:SF13">
    <property type="entry name" value="ALIPHATIC SULFONATES IMPORT ATP-BINDING PROTEIN SSUB"/>
    <property type="match status" value="1"/>
</dbReference>
<dbReference type="Proteomes" id="UP001597314">
    <property type="component" value="Unassembled WGS sequence"/>
</dbReference>
<evidence type="ECO:0000259" key="6">
    <source>
        <dbReference type="PROSITE" id="PS50893"/>
    </source>
</evidence>
<feature type="compositionally biased region" description="Low complexity" evidence="5">
    <location>
        <begin position="1"/>
        <end position="22"/>
    </location>
</feature>
<organism evidence="7 8">
    <name type="scientific">Rhodoplanes azumiensis</name>
    <dbReference type="NCBI Taxonomy" id="1897628"/>
    <lineage>
        <taxon>Bacteria</taxon>
        <taxon>Pseudomonadati</taxon>
        <taxon>Pseudomonadota</taxon>
        <taxon>Alphaproteobacteria</taxon>
        <taxon>Hyphomicrobiales</taxon>
        <taxon>Nitrobacteraceae</taxon>
        <taxon>Rhodoplanes</taxon>
    </lineage>
</organism>
<dbReference type="Pfam" id="PF00005">
    <property type="entry name" value="ABC_tran"/>
    <property type="match status" value="1"/>
</dbReference>
<dbReference type="InterPro" id="IPR017871">
    <property type="entry name" value="ABC_transporter-like_CS"/>
</dbReference>
<comment type="similarity">
    <text evidence="1">Belongs to the ABC transporter superfamily.</text>
</comment>
<dbReference type="PANTHER" id="PTHR42788">
    <property type="entry name" value="TAURINE IMPORT ATP-BINDING PROTEIN-RELATED"/>
    <property type="match status" value="1"/>
</dbReference>
<keyword evidence="8" id="KW-1185">Reference proteome</keyword>
<dbReference type="SUPFAM" id="SSF52540">
    <property type="entry name" value="P-loop containing nucleoside triphosphate hydrolases"/>
    <property type="match status" value="1"/>
</dbReference>
<dbReference type="GO" id="GO:0005524">
    <property type="term" value="F:ATP binding"/>
    <property type="evidence" value="ECO:0007669"/>
    <property type="project" value="UniProtKB-KW"/>
</dbReference>
<feature type="region of interest" description="Disordered" evidence="5">
    <location>
        <begin position="1"/>
        <end position="26"/>
    </location>
</feature>
<sequence>MSPAQAAASTAATSAPHATAAQGSAPRASATTIAIEGIGLIFPSKSGEPTVALADVSCRFAPGKVTAIIGPSGCGKSTLLQIVRGFLAPTRGKLRFVRLGGDTDATAQDAGTSPDVAPPQDVAPPHMATVWQAFNLFPWRTIVDNVAFGLEVAGVPKAERLARAKKTLAAVDLTGFEQKYPRQLSGGMRQRVGIARALVMEPELLLLDEPFGALDAQTRLVLQEQLATLVERSGTTAILVTHSIEEAILLADTILVMTARPGRIAAEIQNDLPRPRSMATTHDPRFSALFDRIYGLLRQEVIRAMATEGGEA</sequence>
<feature type="domain" description="ABC transporter" evidence="6">
    <location>
        <begin position="35"/>
        <end position="284"/>
    </location>
</feature>
<dbReference type="EMBL" id="JBHUIW010000015">
    <property type="protein sequence ID" value="MFD2183223.1"/>
    <property type="molecule type" value="Genomic_DNA"/>
</dbReference>
<evidence type="ECO:0000256" key="4">
    <source>
        <dbReference type="ARBA" id="ARBA00022840"/>
    </source>
</evidence>
<protein>
    <submittedName>
        <fullName evidence="7">ABC transporter ATP-binding protein</fullName>
    </submittedName>
</protein>